<reference evidence="3 4" key="1">
    <citation type="submission" date="2019-08" db="EMBL/GenBank/DDBJ databases">
        <title>Seonamhaeicola sediminis sp. nov., isolated from marine sediment.</title>
        <authorList>
            <person name="Cao W.R."/>
        </authorList>
    </citation>
    <scope>NUCLEOTIDE SEQUENCE [LARGE SCALE GENOMIC DNA]</scope>
    <source>
        <strain evidence="3 4">B011</strain>
    </source>
</reference>
<dbReference type="InterPro" id="IPR036514">
    <property type="entry name" value="SGNH_hydro_sf"/>
</dbReference>
<organism evidence="3 4">
    <name type="scientific">Seonamhaeicola marinus</name>
    <dbReference type="NCBI Taxonomy" id="1912246"/>
    <lineage>
        <taxon>Bacteria</taxon>
        <taxon>Pseudomonadati</taxon>
        <taxon>Bacteroidota</taxon>
        <taxon>Flavobacteriia</taxon>
        <taxon>Flavobacteriales</taxon>
        <taxon>Flavobacteriaceae</taxon>
    </lineage>
</organism>
<dbReference type="OrthoDB" id="9795554at2"/>
<dbReference type="InterPro" id="IPR005181">
    <property type="entry name" value="SASA"/>
</dbReference>
<dbReference type="Pfam" id="PF03629">
    <property type="entry name" value="SASA"/>
    <property type="match status" value="1"/>
</dbReference>
<evidence type="ECO:0000259" key="2">
    <source>
        <dbReference type="Pfam" id="PF03629"/>
    </source>
</evidence>
<protein>
    <submittedName>
        <fullName evidence="3">Sialate O-acetylesterase</fullName>
    </submittedName>
</protein>
<dbReference type="PANTHER" id="PTHR31988:SF19">
    <property type="entry name" value="9-O-ACETYL-N-ACETYLNEURAMINIC ACID DEACETYLASE-RELATED"/>
    <property type="match status" value="1"/>
</dbReference>
<keyword evidence="4" id="KW-1185">Reference proteome</keyword>
<keyword evidence="1" id="KW-0378">Hydrolase</keyword>
<evidence type="ECO:0000313" key="3">
    <source>
        <dbReference type="EMBL" id="TYA71721.1"/>
    </source>
</evidence>
<gene>
    <name evidence="3" type="ORF">FUA24_19385</name>
</gene>
<name>A0A5D0HK75_9FLAO</name>
<accession>A0A5D0HK75</accession>
<dbReference type="EMBL" id="VSDQ01000718">
    <property type="protein sequence ID" value="TYA71721.1"/>
    <property type="molecule type" value="Genomic_DNA"/>
</dbReference>
<evidence type="ECO:0000313" key="4">
    <source>
        <dbReference type="Proteomes" id="UP000323930"/>
    </source>
</evidence>
<dbReference type="InterPro" id="IPR052940">
    <property type="entry name" value="Carb_Esterase_6"/>
</dbReference>
<dbReference type="Proteomes" id="UP000323930">
    <property type="component" value="Unassembled WGS sequence"/>
</dbReference>
<evidence type="ECO:0000256" key="1">
    <source>
        <dbReference type="ARBA" id="ARBA00022801"/>
    </source>
</evidence>
<dbReference type="PANTHER" id="PTHR31988">
    <property type="entry name" value="ESTERASE, PUTATIVE (DUF303)-RELATED"/>
    <property type="match status" value="1"/>
</dbReference>
<dbReference type="Gene3D" id="3.40.50.1110">
    <property type="entry name" value="SGNH hydrolase"/>
    <property type="match status" value="1"/>
</dbReference>
<dbReference type="AlphaFoldDB" id="A0A5D0HK75"/>
<proteinExistence type="predicted"/>
<comment type="caution">
    <text evidence="3">The sequence shown here is derived from an EMBL/GenBank/DDBJ whole genome shotgun (WGS) entry which is preliminary data.</text>
</comment>
<dbReference type="SUPFAM" id="SSF52266">
    <property type="entry name" value="SGNH hydrolase"/>
    <property type="match status" value="1"/>
</dbReference>
<feature type="domain" description="Sialate O-acetylesterase" evidence="2">
    <location>
        <begin position="48"/>
        <end position="309"/>
    </location>
</feature>
<sequence>MQRVLIQNTISLSLKKMIGTKANKILCIVFIVTILTTQAQTDYKADVHLVLLAGQSNMVGAGNYDELSSVDKKRIENISDRVFLSYNGKALKPLSYFNNKPSKKYNFTKRFGPELFIGLTLAEANPNQKYVLVKRALGGTSLYGAWSPEWSAEKSNAVEMDAQRKKIKLYELHLKDIHKTLEQLKSQGKSFKIIGLTWMQGEKDTNSELAAKNYRENLENLINHYRKDLNTSKLPFIIGQVNVLPRKYKPGVDFIRNAQIEVGSLDERNTMIKTSKESPWNDFPKHLDNTHYNTIGQKRLGEAFAKSLIEKIKLN</sequence>
<dbReference type="GO" id="GO:0016788">
    <property type="term" value="F:hydrolase activity, acting on ester bonds"/>
    <property type="evidence" value="ECO:0007669"/>
    <property type="project" value="UniProtKB-ARBA"/>
</dbReference>